<keyword evidence="1" id="KW-0805">Transcription regulation</keyword>
<sequence>MITTLRMILTCRWSARRLQRYLDADPAAPLDAHEIHRLETHLAACDKCRAAVAEHRMIDSALARWAARTLPDRRSIERVHNIVDRLIEGELH</sequence>
<organism evidence="3 4">
    <name type="scientific">Mycolicibacterium austroafricanum</name>
    <name type="common">Mycobacterium austroafricanum</name>
    <dbReference type="NCBI Taxonomy" id="39687"/>
    <lineage>
        <taxon>Bacteria</taxon>
        <taxon>Bacillati</taxon>
        <taxon>Actinomycetota</taxon>
        <taxon>Actinomycetes</taxon>
        <taxon>Mycobacteriales</taxon>
        <taxon>Mycobacteriaceae</taxon>
        <taxon>Mycolicibacterium</taxon>
    </lineage>
</organism>
<keyword evidence="4" id="KW-1185">Reference proteome</keyword>
<accession>A0ABT8HAA1</accession>
<evidence type="ECO:0000256" key="1">
    <source>
        <dbReference type="ARBA" id="ARBA00023015"/>
    </source>
</evidence>
<dbReference type="EMBL" id="JAUHTC010000030">
    <property type="protein sequence ID" value="MDN4517460.1"/>
    <property type="molecule type" value="Genomic_DNA"/>
</dbReference>
<evidence type="ECO:0000313" key="4">
    <source>
        <dbReference type="Proteomes" id="UP001172687"/>
    </source>
</evidence>
<dbReference type="InterPro" id="IPR041916">
    <property type="entry name" value="Anti_sigma_zinc_sf"/>
</dbReference>
<evidence type="ECO:0000313" key="3">
    <source>
        <dbReference type="EMBL" id="MDN4517460.1"/>
    </source>
</evidence>
<evidence type="ECO:0000256" key="2">
    <source>
        <dbReference type="ARBA" id="ARBA00023163"/>
    </source>
</evidence>
<gene>
    <name evidence="3" type="ORF">QYF68_06420</name>
</gene>
<protein>
    <submittedName>
        <fullName evidence="3">Zf-HC2 domain-containing protein</fullName>
    </submittedName>
</protein>
<dbReference type="Gene3D" id="1.10.10.1320">
    <property type="entry name" value="Anti-sigma factor, zinc-finger domain"/>
    <property type="match status" value="1"/>
</dbReference>
<comment type="caution">
    <text evidence="3">The sequence shown here is derived from an EMBL/GenBank/DDBJ whole genome shotgun (WGS) entry which is preliminary data.</text>
</comment>
<reference evidence="3" key="1">
    <citation type="submission" date="2023-07" db="EMBL/GenBank/DDBJ databases">
        <title>Degradation of tert-butanol by M. austroafricanum TBA100.</title>
        <authorList>
            <person name="Helbich S."/>
            <person name="Vainshtein Y."/>
        </authorList>
    </citation>
    <scope>NUCLEOTIDE SEQUENCE</scope>
    <source>
        <strain evidence="3">TBA100</strain>
    </source>
</reference>
<proteinExistence type="predicted"/>
<dbReference type="Proteomes" id="UP001172687">
    <property type="component" value="Unassembled WGS sequence"/>
</dbReference>
<dbReference type="RefSeq" id="WP_105387376.1">
    <property type="nucleotide sequence ID" value="NZ_CP070380.1"/>
</dbReference>
<keyword evidence="2" id="KW-0804">Transcription</keyword>
<name>A0ABT8HAA1_MYCAO</name>